<feature type="transmembrane region" description="Helical" evidence="1">
    <location>
        <begin position="71"/>
        <end position="89"/>
    </location>
</feature>
<dbReference type="Pfam" id="PF24800">
    <property type="entry name" value="DUF7702"/>
    <property type="match status" value="1"/>
</dbReference>
<organism evidence="3 4">
    <name type="scientific">Penicillium daleae</name>
    <dbReference type="NCBI Taxonomy" id="63821"/>
    <lineage>
        <taxon>Eukaryota</taxon>
        <taxon>Fungi</taxon>
        <taxon>Dikarya</taxon>
        <taxon>Ascomycota</taxon>
        <taxon>Pezizomycotina</taxon>
        <taxon>Eurotiomycetes</taxon>
        <taxon>Eurotiomycetidae</taxon>
        <taxon>Eurotiales</taxon>
        <taxon>Aspergillaceae</taxon>
        <taxon>Penicillium</taxon>
    </lineage>
</organism>
<evidence type="ECO:0000313" key="4">
    <source>
        <dbReference type="Proteomes" id="UP001213681"/>
    </source>
</evidence>
<evidence type="ECO:0000259" key="2">
    <source>
        <dbReference type="Pfam" id="PF24800"/>
    </source>
</evidence>
<sequence length="250" mass="26395">MATSTEGLELAQLAFYSIASIPAIYCFITHGKHGVIGWLYVFAMCGLRLVGNGMAYHALLTTGKPSTSASIISGIGLSPLLLAALGILHEANHSIQSALHAFLGPFGLLIPHMVIAGGIGLAAASGKNPHLLEIGLIIFATGWLIVVGLVIISARANAHHRRVSDEKRLLLAVEIAMPLIGARVLYAIVIAFKYQNASGGSLAVKIIFGTVPEFLVMISYLSAGLITRNLARDRVQKGSQPTYNIAYSAV</sequence>
<feature type="domain" description="DUF7702" evidence="2">
    <location>
        <begin position="4"/>
        <end position="228"/>
    </location>
</feature>
<dbReference type="GeneID" id="81601629"/>
<dbReference type="EMBL" id="JAPVEA010000007">
    <property type="protein sequence ID" value="KAJ5444132.1"/>
    <property type="molecule type" value="Genomic_DNA"/>
</dbReference>
<dbReference type="PANTHER" id="PTHR42109:SF3">
    <property type="entry name" value="INTEGRAL MEMBRANE PROTEIN (AFU_ORTHOLOGUE AFUA_5G00100)"/>
    <property type="match status" value="1"/>
</dbReference>
<protein>
    <recommendedName>
        <fullName evidence="2">DUF7702 domain-containing protein</fullName>
    </recommendedName>
</protein>
<evidence type="ECO:0000313" key="3">
    <source>
        <dbReference type="EMBL" id="KAJ5444132.1"/>
    </source>
</evidence>
<feature type="transmembrane region" description="Helical" evidence="1">
    <location>
        <begin position="136"/>
        <end position="157"/>
    </location>
</feature>
<feature type="transmembrane region" description="Helical" evidence="1">
    <location>
        <begin position="12"/>
        <end position="28"/>
    </location>
</feature>
<keyword evidence="1" id="KW-0812">Transmembrane</keyword>
<dbReference type="InterPro" id="IPR056119">
    <property type="entry name" value="DUF7702"/>
</dbReference>
<dbReference type="PANTHER" id="PTHR42109">
    <property type="entry name" value="UNPLACED GENOMIC SCAFFOLD UM_SCAF_CONTIG_1.265, WHOLE GENOME SHOTGUN SEQUENCE"/>
    <property type="match status" value="1"/>
</dbReference>
<keyword evidence="4" id="KW-1185">Reference proteome</keyword>
<evidence type="ECO:0000256" key="1">
    <source>
        <dbReference type="SAM" id="Phobius"/>
    </source>
</evidence>
<proteinExistence type="predicted"/>
<name>A0AAD6G0H0_9EURO</name>
<reference evidence="3" key="2">
    <citation type="journal article" date="2023" name="IMA Fungus">
        <title>Comparative genomic study of the Penicillium genus elucidates a diverse pangenome and 15 lateral gene transfer events.</title>
        <authorList>
            <person name="Petersen C."/>
            <person name="Sorensen T."/>
            <person name="Nielsen M.R."/>
            <person name="Sondergaard T.E."/>
            <person name="Sorensen J.L."/>
            <person name="Fitzpatrick D.A."/>
            <person name="Frisvad J.C."/>
            <person name="Nielsen K.L."/>
        </authorList>
    </citation>
    <scope>NUCLEOTIDE SEQUENCE</scope>
    <source>
        <strain evidence="3">IBT 16125</strain>
    </source>
</reference>
<feature type="transmembrane region" description="Helical" evidence="1">
    <location>
        <begin position="101"/>
        <end position="124"/>
    </location>
</feature>
<keyword evidence="1" id="KW-1133">Transmembrane helix</keyword>
<accession>A0AAD6G0H0</accession>
<comment type="caution">
    <text evidence="3">The sequence shown here is derived from an EMBL/GenBank/DDBJ whole genome shotgun (WGS) entry which is preliminary data.</text>
</comment>
<dbReference type="AlphaFoldDB" id="A0AAD6G0H0"/>
<feature type="transmembrane region" description="Helical" evidence="1">
    <location>
        <begin position="169"/>
        <end position="194"/>
    </location>
</feature>
<keyword evidence="1" id="KW-0472">Membrane</keyword>
<gene>
    <name evidence="3" type="ORF">N7458_008004</name>
</gene>
<reference evidence="3" key="1">
    <citation type="submission" date="2022-12" db="EMBL/GenBank/DDBJ databases">
        <authorList>
            <person name="Petersen C."/>
        </authorList>
    </citation>
    <scope>NUCLEOTIDE SEQUENCE</scope>
    <source>
        <strain evidence="3">IBT 16125</strain>
    </source>
</reference>
<feature type="transmembrane region" description="Helical" evidence="1">
    <location>
        <begin position="35"/>
        <end position="59"/>
    </location>
</feature>
<feature type="transmembrane region" description="Helical" evidence="1">
    <location>
        <begin position="206"/>
        <end position="227"/>
    </location>
</feature>
<dbReference type="Proteomes" id="UP001213681">
    <property type="component" value="Unassembled WGS sequence"/>
</dbReference>
<dbReference type="RefSeq" id="XP_056764212.1">
    <property type="nucleotide sequence ID" value="XM_056911386.1"/>
</dbReference>